<dbReference type="EMBL" id="VAUP01000015">
    <property type="protein sequence ID" value="TLX43739.1"/>
    <property type="molecule type" value="Genomic_DNA"/>
</dbReference>
<dbReference type="PANTHER" id="PTHR42977">
    <property type="entry name" value="HYDROLASE-RELATED"/>
    <property type="match status" value="1"/>
</dbReference>
<dbReference type="InterPro" id="IPR029058">
    <property type="entry name" value="AB_hydrolase_fold"/>
</dbReference>
<dbReference type="OrthoDB" id="9799612at2"/>
<sequence>MLNAFLQAVRPAAAGSVPVAKVSYRRAAVGGLDIFYRDAGPADAPVIVLLHGFPSSSHMFRDLIPALADRYRVIAPDYPGFGYSSAPAPEDFAYSFDALADVVETLLTDLGVNRYVLYMQDFGGPVGFRIAARHPERVNGLIVQNAVANLEGFAASAAGTFGPYWGDRNAETEKPVRGFLTAETTRFQYEHGSSARADHVSPDAWHHDQWLLDRPGNDRIQLELLYRYQDNVGAYPQWQAYLRAYQPNILVTWGDNDPFFTAAGRDLFKALVPATEVQSYDAGHFALETHGPEITAAIRAFLARVAPAA</sequence>
<dbReference type="InterPro" id="IPR051340">
    <property type="entry name" value="Haloalkane_dehalogenase"/>
</dbReference>
<dbReference type="AlphaFoldDB" id="A0A6C1KHJ1"/>
<dbReference type="GeneID" id="95773098"/>
<dbReference type="SUPFAM" id="SSF53474">
    <property type="entry name" value="alpha/beta-Hydrolases"/>
    <property type="match status" value="1"/>
</dbReference>
<dbReference type="GO" id="GO:0004301">
    <property type="term" value="F:epoxide hydrolase activity"/>
    <property type="evidence" value="ECO:0007669"/>
    <property type="project" value="TreeGrafter"/>
</dbReference>
<dbReference type="Proteomes" id="UP000305131">
    <property type="component" value="Unassembled WGS sequence"/>
</dbReference>
<comment type="caution">
    <text evidence="2">The sequence shown here is derived from an EMBL/GenBank/DDBJ whole genome shotgun (WGS) entry which is preliminary data.</text>
</comment>
<protein>
    <submittedName>
        <fullName evidence="2">Alpha/beta hydrolase</fullName>
    </submittedName>
</protein>
<dbReference type="InterPro" id="IPR000073">
    <property type="entry name" value="AB_hydrolase_1"/>
</dbReference>
<evidence type="ECO:0000259" key="1">
    <source>
        <dbReference type="Pfam" id="PF00561"/>
    </source>
</evidence>
<dbReference type="InterPro" id="IPR000639">
    <property type="entry name" value="Epox_hydrolase-like"/>
</dbReference>
<keyword evidence="2" id="KW-0378">Hydrolase</keyword>
<feature type="domain" description="AB hydrolase-1" evidence="1">
    <location>
        <begin position="45"/>
        <end position="290"/>
    </location>
</feature>
<dbReference type="PRINTS" id="PR00111">
    <property type="entry name" value="ABHYDROLASE"/>
</dbReference>
<organism evidence="2 3">
    <name type="scientific">Xanthobacter autotrophicus</name>
    <dbReference type="NCBI Taxonomy" id="280"/>
    <lineage>
        <taxon>Bacteria</taxon>
        <taxon>Pseudomonadati</taxon>
        <taxon>Pseudomonadota</taxon>
        <taxon>Alphaproteobacteria</taxon>
        <taxon>Hyphomicrobiales</taxon>
        <taxon>Xanthobacteraceae</taxon>
        <taxon>Xanthobacter</taxon>
    </lineage>
</organism>
<reference evidence="2 3" key="1">
    <citation type="submission" date="2019-05" db="EMBL/GenBank/DDBJ databases">
        <authorList>
            <person name="Zhou X."/>
        </authorList>
    </citation>
    <scope>NUCLEOTIDE SEQUENCE [LARGE SCALE GENOMIC DNA]</scope>
    <source>
        <strain evidence="2 3">DSM 432</strain>
    </source>
</reference>
<name>A0A6C1KHJ1_XANAU</name>
<evidence type="ECO:0000313" key="3">
    <source>
        <dbReference type="Proteomes" id="UP000305131"/>
    </source>
</evidence>
<dbReference type="Gene3D" id="3.40.50.1820">
    <property type="entry name" value="alpha/beta hydrolase"/>
    <property type="match status" value="1"/>
</dbReference>
<accession>A0A6C1KHJ1</accession>
<proteinExistence type="predicted"/>
<gene>
    <name evidence="2" type="ORF">FBQ73_06435</name>
</gene>
<dbReference type="PANTHER" id="PTHR42977:SF1">
    <property type="entry name" value="BLR6576 PROTEIN"/>
    <property type="match status" value="1"/>
</dbReference>
<dbReference type="RefSeq" id="WP_138398648.1">
    <property type="nucleotide sequence ID" value="NZ_JBAFVI010000001.1"/>
</dbReference>
<evidence type="ECO:0000313" key="2">
    <source>
        <dbReference type="EMBL" id="TLX43739.1"/>
    </source>
</evidence>
<dbReference type="Pfam" id="PF00561">
    <property type="entry name" value="Abhydrolase_1"/>
    <property type="match status" value="1"/>
</dbReference>
<dbReference type="PRINTS" id="PR00412">
    <property type="entry name" value="EPOXHYDRLASE"/>
</dbReference>